<keyword evidence="2" id="KW-0812">Transmembrane</keyword>
<evidence type="ECO:0000256" key="2">
    <source>
        <dbReference type="SAM" id="Phobius"/>
    </source>
</evidence>
<keyword evidence="2" id="KW-0472">Membrane</keyword>
<feature type="transmembrane region" description="Helical" evidence="2">
    <location>
        <begin position="150"/>
        <end position="168"/>
    </location>
</feature>
<dbReference type="EMBL" id="OX459121">
    <property type="protein sequence ID" value="CAI9102577.1"/>
    <property type="molecule type" value="Genomic_DNA"/>
</dbReference>
<dbReference type="PANTHER" id="PTHR34741">
    <property type="entry name" value="IMAP FAMILY MEMBER 1, PUTATIVE-RELATED"/>
    <property type="match status" value="1"/>
</dbReference>
<evidence type="ECO:0000256" key="1">
    <source>
        <dbReference type="SAM" id="MobiDB-lite"/>
    </source>
</evidence>
<evidence type="ECO:0000313" key="3">
    <source>
        <dbReference type="EMBL" id="CAI9102577.1"/>
    </source>
</evidence>
<accession>A0AAV1D492</accession>
<proteinExistence type="predicted"/>
<feature type="transmembrane region" description="Helical" evidence="2">
    <location>
        <begin position="117"/>
        <end position="138"/>
    </location>
</feature>
<feature type="region of interest" description="Disordered" evidence="1">
    <location>
        <begin position="21"/>
        <end position="83"/>
    </location>
</feature>
<dbReference type="AlphaFoldDB" id="A0AAV1D492"/>
<dbReference type="Proteomes" id="UP001161247">
    <property type="component" value="Chromosome 4"/>
</dbReference>
<keyword evidence="2" id="KW-1133">Transmembrane helix</keyword>
<protein>
    <submittedName>
        <fullName evidence="3">OLC1v1000867C1</fullName>
    </submittedName>
</protein>
<sequence>MEIRVMGDSFTIQMMMEEIQDAFPPPPQLPSDVLGEPESDIEAPRPPAPSSLHVAELPPPRIQTPNRNHPLLPRTGNRPRPPQQHPEWLNLIMGFGFAAIGFRSQCQNSGCLKSFSFQLACLCLVLALSALTVSKYITENQQTVAEFLEYAGVFSGFTAFFVAITPTFPLFLQIISWFVYVLSIAVIIFSHLDFF</sequence>
<gene>
    <name evidence="3" type="ORF">OLC1_LOCUS11908</name>
</gene>
<feature type="transmembrane region" description="Helical" evidence="2">
    <location>
        <begin position="174"/>
        <end position="192"/>
    </location>
</feature>
<keyword evidence="4" id="KW-1185">Reference proteome</keyword>
<dbReference type="PANTHER" id="PTHR34741:SF2">
    <property type="entry name" value="VESICLE TRANSPORT PROTEIN"/>
    <property type="match status" value="1"/>
</dbReference>
<organism evidence="3 4">
    <name type="scientific">Oldenlandia corymbosa var. corymbosa</name>
    <dbReference type="NCBI Taxonomy" id="529605"/>
    <lineage>
        <taxon>Eukaryota</taxon>
        <taxon>Viridiplantae</taxon>
        <taxon>Streptophyta</taxon>
        <taxon>Embryophyta</taxon>
        <taxon>Tracheophyta</taxon>
        <taxon>Spermatophyta</taxon>
        <taxon>Magnoliopsida</taxon>
        <taxon>eudicotyledons</taxon>
        <taxon>Gunneridae</taxon>
        <taxon>Pentapetalae</taxon>
        <taxon>asterids</taxon>
        <taxon>lamiids</taxon>
        <taxon>Gentianales</taxon>
        <taxon>Rubiaceae</taxon>
        <taxon>Rubioideae</taxon>
        <taxon>Spermacoceae</taxon>
        <taxon>Hedyotis-Oldenlandia complex</taxon>
        <taxon>Oldenlandia</taxon>
    </lineage>
</organism>
<evidence type="ECO:0000313" key="4">
    <source>
        <dbReference type="Proteomes" id="UP001161247"/>
    </source>
</evidence>
<reference evidence="3" key="1">
    <citation type="submission" date="2023-03" db="EMBL/GenBank/DDBJ databases">
        <authorList>
            <person name="Julca I."/>
        </authorList>
    </citation>
    <scope>NUCLEOTIDE SEQUENCE</scope>
</reference>
<name>A0AAV1D492_OLDCO</name>
<feature type="transmembrane region" description="Helical" evidence="2">
    <location>
        <begin position="88"/>
        <end position="105"/>
    </location>
</feature>